<accession>A0A1X3RQE7</accession>
<sequence length="139" mass="14972">MQLTTVLKIRPSFFLILRTEISRKIKQREKKNFNITLTGCGDAASAVKVTTSGTPDEADVMAFANNVSSGDGGATGVGIYVYETDNVTQFKPDGSTTETSSLTPSQDNTLTYKVAYVGTQNSATAGKFSSTVNMKFEYQ</sequence>
<dbReference type="InterPro" id="IPR036937">
    <property type="entry name" value="Adhesion_dom_fimbrial_sf"/>
</dbReference>
<gene>
    <name evidence="2" type="ORF">AU511_13535</name>
</gene>
<comment type="caution">
    <text evidence="2">The sequence shown here is derived from an EMBL/GenBank/DDBJ whole genome shotgun (WGS) entry which is preliminary data.</text>
</comment>
<dbReference type="PANTHER" id="PTHR33420:SF26">
    <property type="entry name" value="FIMBRIAL SUBUNIT"/>
    <property type="match status" value="1"/>
</dbReference>
<name>A0A1X3RQE7_9GAMM</name>
<reference evidence="2 3" key="1">
    <citation type="submission" date="2016-02" db="EMBL/GenBank/DDBJ databases">
        <title>Species-wide whole genome sequencing reveals diversity, host range in Lonsdalea quercina.</title>
        <authorList>
            <person name="Li Y."/>
        </authorList>
    </citation>
    <scope>NUCLEOTIDE SEQUENCE [LARGE SCALE GENOMIC DNA]</scope>
    <source>
        <strain evidence="2 3">LMG 26264</strain>
    </source>
</reference>
<proteinExistence type="predicted"/>
<dbReference type="SUPFAM" id="SSF49401">
    <property type="entry name" value="Bacterial adhesins"/>
    <property type="match status" value="1"/>
</dbReference>
<evidence type="ECO:0000259" key="1">
    <source>
        <dbReference type="Pfam" id="PF00419"/>
    </source>
</evidence>
<dbReference type="InterPro" id="IPR050263">
    <property type="entry name" value="Bact_Fimbrial_Adh_Pro"/>
</dbReference>
<dbReference type="InterPro" id="IPR008966">
    <property type="entry name" value="Adhesion_dom_sf"/>
</dbReference>
<dbReference type="GO" id="GO:0043709">
    <property type="term" value="P:cell adhesion involved in single-species biofilm formation"/>
    <property type="evidence" value="ECO:0007669"/>
    <property type="project" value="TreeGrafter"/>
</dbReference>
<dbReference type="InterPro" id="IPR000259">
    <property type="entry name" value="Adhesion_dom_fimbrial"/>
</dbReference>
<dbReference type="GO" id="GO:0009289">
    <property type="term" value="C:pilus"/>
    <property type="evidence" value="ECO:0007669"/>
    <property type="project" value="InterPro"/>
</dbReference>
<dbReference type="Pfam" id="PF00419">
    <property type="entry name" value="Fimbrial"/>
    <property type="match status" value="1"/>
</dbReference>
<dbReference type="AlphaFoldDB" id="A0A1X3RQE7"/>
<evidence type="ECO:0000313" key="3">
    <source>
        <dbReference type="Proteomes" id="UP000194020"/>
    </source>
</evidence>
<feature type="domain" description="Fimbrial-type adhesion" evidence="1">
    <location>
        <begin position="26"/>
        <end position="139"/>
    </location>
</feature>
<dbReference type="EMBL" id="LUTP01000042">
    <property type="protein sequence ID" value="OSN04034.1"/>
    <property type="molecule type" value="Genomic_DNA"/>
</dbReference>
<evidence type="ECO:0000313" key="2">
    <source>
        <dbReference type="EMBL" id="OSN04034.1"/>
    </source>
</evidence>
<dbReference type="Gene3D" id="2.60.40.1090">
    <property type="entry name" value="Fimbrial-type adhesion domain"/>
    <property type="match status" value="1"/>
</dbReference>
<organism evidence="2 3">
    <name type="scientific">Lonsdalea iberica</name>
    <dbReference type="NCBI Taxonomy" id="1082703"/>
    <lineage>
        <taxon>Bacteria</taxon>
        <taxon>Pseudomonadati</taxon>
        <taxon>Pseudomonadota</taxon>
        <taxon>Gammaproteobacteria</taxon>
        <taxon>Enterobacterales</taxon>
        <taxon>Pectobacteriaceae</taxon>
        <taxon>Lonsdalea</taxon>
    </lineage>
</organism>
<protein>
    <recommendedName>
        <fullName evidence="1">Fimbrial-type adhesion domain-containing protein</fullName>
    </recommendedName>
</protein>
<dbReference type="PANTHER" id="PTHR33420">
    <property type="entry name" value="FIMBRIAL SUBUNIT ELFA-RELATED"/>
    <property type="match status" value="1"/>
</dbReference>
<dbReference type="Proteomes" id="UP000194020">
    <property type="component" value="Unassembled WGS sequence"/>
</dbReference>
<dbReference type="RefSeq" id="WP_167372043.1">
    <property type="nucleotide sequence ID" value="NZ_LUTP01000042.1"/>
</dbReference>